<dbReference type="Proteomes" id="UP001180020">
    <property type="component" value="Unassembled WGS sequence"/>
</dbReference>
<dbReference type="Gene3D" id="2.60.40.2310">
    <property type="match status" value="1"/>
</dbReference>
<evidence type="ECO:0000313" key="5">
    <source>
        <dbReference type="Proteomes" id="UP001180020"/>
    </source>
</evidence>
<evidence type="ECO:0000256" key="1">
    <source>
        <dbReference type="ARBA" id="ARBA00007240"/>
    </source>
</evidence>
<comment type="similarity">
    <text evidence="1">Belongs to the glycosyl hydrolases 36 family.</text>
</comment>
<feature type="domain" description="Subtilisin-like protease fibronectin type-III" evidence="3">
    <location>
        <begin position="84"/>
        <end position="152"/>
    </location>
</feature>
<reference evidence="4" key="2">
    <citation type="submission" date="2023-06" db="EMBL/GenBank/DDBJ databases">
        <authorList>
            <person name="Ma L."/>
            <person name="Liu K.-W."/>
            <person name="Li Z."/>
            <person name="Hsiao Y.-Y."/>
            <person name="Qi Y."/>
            <person name="Fu T."/>
            <person name="Tang G."/>
            <person name="Zhang D."/>
            <person name="Sun W.-H."/>
            <person name="Liu D.-K."/>
            <person name="Li Y."/>
            <person name="Chen G.-Z."/>
            <person name="Liu X.-D."/>
            <person name="Liao X.-Y."/>
            <person name="Jiang Y.-T."/>
            <person name="Yu X."/>
            <person name="Hao Y."/>
            <person name="Huang J."/>
            <person name="Zhao X.-W."/>
            <person name="Ke S."/>
            <person name="Chen Y.-Y."/>
            <person name="Wu W.-L."/>
            <person name="Hsu J.-L."/>
            <person name="Lin Y.-F."/>
            <person name="Huang M.-D."/>
            <person name="Li C.-Y."/>
            <person name="Huang L."/>
            <person name="Wang Z.-W."/>
            <person name="Zhao X."/>
            <person name="Zhong W.-Y."/>
            <person name="Peng D.-H."/>
            <person name="Ahmad S."/>
            <person name="Lan S."/>
            <person name="Zhang J.-S."/>
            <person name="Tsai W.-C."/>
            <person name="Van De Peer Y."/>
            <person name="Liu Z.-J."/>
        </authorList>
    </citation>
    <scope>NUCLEOTIDE SEQUENCE</scope>
    <source>
        <strain evidence="4">CP</strain>
        <tissue evidence="4">Leaves</tissue>
    </source>
</reference>
<reference evidence="4" key="1">
    <citation type="journal article" date="2023" name="Nat. Commun.">
        <title>Diploid and tetraploid genomes of Acorus and the evolution of monocots.</title>
        <authorList>
            <person name="Ma L."/>
            <person name="Liu K.W."/>
            <person name="Li Z."/>
            <person name="Hsiao Y.Y."/>
            <person name="Qi Y."/>
            <person name="Fu T."/>
            <person name="Tang G.D."/>
            <person name="Zhang D."/>
            <person name="Sun W.H."/>
            <person name="Liu D.K."/>
            <person name="Li Y."/>
            <person name="Chen G.Z."/>
            <person name="Liu X.D."/>
            <person name="Liao X.Y."/>
            <person name="Jiang Y.T."/>
            <person name="Yu X."/>
            <person name="Hao Y."/>
            <person name="Huang J."/>
            <person name="Zhao X.W."/>
            <person name="Ke S."/>
            <person name="Chen Y.Y."/>
            <person name="Wu W.L."/>
            <person name="Hsu J.L."/>
            <person name="Lin Y.F."/>
            <person name="Huang M.D."/>
            <person name="Li C.Y."/>
            <person name="Huang L."/>
            <person name="Wang Z.W."/>
            <person name="Zhao X."/>
            <person name="Zhong W.Y."/>
            <person name="Peng D.H."/>
            <person name="Ahmad S."/>
            <person name="Lan S."/>
            <person name="Zhang J.S."/>
            <person name="Tsai W.C."/>
            <person name="Van de Peer Y."/>
            <person name="Liu Z.J."/>
        </authorList>
    </citation>
    <scope>NUCLEOTIDE SEQUENCE</scope>
    <source>
        <strain evidence="4">CP</strain>
    </source>
</reference>
<organism evidence="4 5">
    <name type="scientific">Acorus calamus</name>
    <name type="common">Sweet flag</name>
    <dbReference type="NCBI Taxonomy" id="4465"/>
    <lineage>
        <taxon>Eukaryota</taxon>
        <taxon>Viridiplantae</taxon>
        <taxon>Streptophyta</taxon>
        <taxon>Embryophyta</taxon>
        <taxon>Tracheophyta</taxon>
        <taxon>Spermatophyta</taxon>
        <taxon>Magnoliopsida</taxon>
        <taxon>Liliopsida</taxon>
        <taxon>Acoraceae</taxon>
        <taxon>Acorus</taxon>
    </lineage>
</organism>
<dbReference type="GO" id="GO:0016757">
    <property type="term" value="F:glycosyltransferase activity"/>
    <property type="evidence" value="ECO:0007669"/>
    <property type="project" value="UniProtKB-KW"/>
</dbReference>
<dbReference type="Gene3D" id="3.40.50.200">
    <property type="entry name" value="Peptidase S8/S53 domain"/>
    <property type="match status" value="1"/>
</dbReference>
<dbReference type="PANTHER" id="PTHR31268:SF26">
    <property type="entry name" value="GALACTINOL--SUCROSE GALACTOSYLTRANSFERASE"/>
    <property type="match status" value="1"/>
</dbReference>
<proteinExistence type="inferred from homology"/>
<keyword evidence="4" id="KW-0328">Glycosyltransferase</keyword>
<dbReference type="InterPro" id="IPR041469">
    <property type="entry name" value="Subtilisin-like_FN3"/>
</dbReference>
<dbReference type="GO" id="GO:0004252">
    <property type="term" value="F:serine-type endopeptidase activity"/>
    <property type="evidence" value="ECO:0007669"/>
    <property type="project" value="InterPro"/>
</dbReference>
<keyword evidence="5" id="KW-1185">Reference proteome</keyword>
<name>A0AAV9D6J6_ACOCL</name>
<dbReference type="InterPro" id="IPR036852">
    <property type="entry name" value="Peptidase_S8/S53_dom_sf"/>
</dbReference>
<evidence type="ECO:0000256" key="2">
    <source>
        <dbReference type="ARBA" id="ARBA00023277"/>
    </source>
</evidence>
<dbReference type="EMBL" id="JAUJYO010000015">
    <property type="protein sequence ID" value="KAK1296492.1"/>
    <property type="molecule type" value="Genomic_DNA"/>
</dbReference>
<protein>
    <submittedName>
        <fullName evidence="4">Galactinol--sucrose galactosyltransferase 2</fullName>
    </submittedName>
</protein>
<dbReference type="PANTHER" id="PTHR31268">
    <property type="match status" value="1"/>
</dbReference>
<evidence type="ECO:0000313" key="4">
    <source>
        <dbReference type="EMBL" id="KAK1296492.1"/>
    </source>
</evidence>
<keyword evidence="4" id="KW-0808">Transferase</keyword>
<dbReference type="Pfam" id="PF17766">
    <property type="entry name" value="fn3_6"/>
    <property type="match status" value="1"/>
</dbReference>
<dbReference type="AlphaFoldDB" id="A0AAV9D6J6"/>
<keyword evidence="2" id="KW-0119">Carbohydrate metabolism</keyword>
<dbReference type="GO" id="GO:0006508">
    <property type="term" value="P:proteolysis"/>
    <property type="evidence" value="ECO:0007669"/>
    <property type="project" value="InterPro"/>
</dbReference>
<dbReference type="InterPro" id="IPR017853">
    <property type="entry name" value="GH"/>
</dbReference>
<dbReference type="InterPro" id="IPR008811">
    <property type="entry name" value="Glycosyl_hydrolases_36"/>
</dbReference>
<dbReference type="SUPFAM" id="SSF51445">
    <property type="entry name" value="(Trans)glycosidases"/>
    <property type="match status" value="1"/>
</dbReference>
<sequence>MTTATIKDNTGAPIKNASLLEATPFSYGSGHILPNHTMYPGLVYDLTVDDYLNFLCGLNYTSTKISLFTNNNFTCPKNPPNPSNLNYPSITITYTNSSINVTRTLKNVGPPGTYTAHVTTPTGVSVKVEPTMLVFDQYGEEKSFMVSFEYMKGKVVGVEDAVFVIIGSPHVQRMMALDDIRIKKRTPAAAAAAPSLRDGVLEVNGRKALIGVPDNVVVSPLANGSAFLGAVSDEVKCRHVFNLGILRFKIWWMMPQMGKSGSDVPVETQMLLLEAKDESDVNNRTTDEFESSTYYILFLPVLDGNFSSSLQGNSTDELEFCIESGDPAVEAAEFYEAVFVNYGSNPFELMKESMKILSKHKGTFSVRENKRYPGSLDWFGWCTWDAFYHAVNPQGIKEGLKRFGARLNSIKENSKFGKGTDIDMNESTGSLKDFITDIKKTFSLKYVYLWHALMGYWGGLNRNAPGTNKYNVKLLYPVQSPGNLSHIRDLAMDRMEMYGVGTISPSKIFEFYDDLHSYLVSQNVDGVKVDVQNLMETLGTGFGGRSDHYAAEFHAVARALGGCGVYVSDKPGKHDFKLLKRLVLPNGAVLRAKYPGRPTRDCLFNDPIMDGEKNDSDATPSNLTGRVSPSNIEYLEEVAGENWTGDCAVFSFNSGSLFRLPKNGSLNVSLKVLQSDVFTISPIKCYGEKIQFAPIGLVNMYNSGGAVEAIEFVINDSNSQLKIKGRGSGNFGAYSSVNPKFCMVNSKEEEFEYKVDENFFTITVPHGNDFWEINVAFMA</sequence>
<comment type="caution">
    <text evidence="4">The sequence shown here is derived from an EMBL/GenBank/DDBJ whole genome shotgun (WGS) entry which is preliminary data.</text>
</comment>
<dbReference type="Pfam" id="PF05691">
    <property type="entry name" value="Raffinose_syn"/>
    <property type="match status" value="3"/>
</dbReference>
<accession>A0AAV9D6J6</accession>
<gene>
    <name evidence="4" type="primary">RFS2</name>
    <name evidence="4" type="ORF">QJS10_CPB15g01155</name>
</gene>
<evidence type="ECO:0000259" key="3">
    <source>
        <dbReference type="Pfam" id="PF17766"/>
    </source>
</evidence>